<accession>A0A3N6LJP1</accession>
<dbReference type="GO" id="GO:0043190">
    <property type="term" value="C:ATP-binding cassette (ABC) transporter complex"/>
    <property type="evidence" value="ECO:0007669"/>
    <property type="project" value="InterPro"/>
</dbReference>
<evidence type="ECO:0000256" key="5">
    <source>
        <dbReference type="ARBA" id="ARBA00022840"/>
    </source>
</evidence>
<dbReference type="AlphaFoldDB" id="A0A3N6LJP1"/>
<dbReference type="InterPro" id="IPR013611">
    <property type="entry name" value="Transp-assoc_OB_typ2"/>
</dbReference>
<dbReference type="GO" id="GO:0016887">
    <property type="term" value="F:ATP hydrolysis activity"/>
    <property type="evidence" value="ECO:0007669"/>
    <property type="project" value="InterPro"/>
</dbReference>
<evidence type="ECO:0000256" key="11">
    <source>
        <dbReference type="ARBA" id="ARBA00057369"/>
    </source>
</evidence>
<evidence type="ECO:0000256" key="10">
    <source>
        <dbReference type="ARBA" id="ARBA00047936"/>
    </source>
</evidence>
<reference evidence="13 14" key="1">
    <citation type="submission" date="2018-10" db="EMBL/GenBank/DDBJ databases">
        <title>Natrarchaeobius chitinivorans gen. nov., sp. nov., and Natrarchaeobius haloalkaliphilus sp. nov., alkaliphilic, chitin-utilizing haloarchaea from hypersaline alkaline lakes.</title>
        <authorList>
            <person name="Sorokin D.Y."/>
            <person name="Elcheninov A.G."/>
            <person name="Kostrikina N.A."/>
            <person name="Bale N.J."/>
            <person name="Sinninghe Damste J.S."/>
            <person name="Khijniak T.V."/>
            <person name="Kublanov I.V."/>
            <person name="Toshchakov S.V."/>
        </authorList>
    </citation>
    <scope>NUCLEOTIDE SEQUENCE [LARGE SCALE GENOMIC DNA]</scope>
    <source>
        <strain evidence="13 14">AArcht-Sl</strain>
    </source>
</reference>
<keyword evidence="3" id="KW-0500">Molybdenum</keyword>
<dbReference type="Pfam" id="PF00005">
    <property type="entry name" value="ABC_tran"/>
    <property type="match status" value="1"/>
</dbReference>
<dbReference type="PANTHER" id="PTHR42781:SF4">
    <property type="entry name" value="SPERMIDINE_PUTRESCINE IMPORT ATP-BINDING PROTEIN POTA"/>
    <property type="match status" value="1"/>
</dbReference>
<protein>
    <recommendedName>
        <fullName evidence="9">Molybdate/tungstate import ATP-binding protein WtpC</fullName>
        <ecNumber evidence="8">7.3.2.6</ecNumber>
    </recommendedName>
</protein>
<dbReference type="Proteomes" id="UP000273828">
    <property type="component" value="Unassembled WGS sequence"/>
</dbReference>
<dbReference type="PANTHER" id="PTHR42781">
    <property type="entry name" value="SPERMIDINE/PUTRESCINE IMPORT ATP-BINDING PROTEIN POTA"/>
    <property type="match status" value="1"/>
</dbReference>
<evidence type="ECO:0000313" key="13">
    <source>
        <dbReference type="EMBL" id="RQG86154.1"/>
    </source>
</evidence>
<feature type="domain" description="ABC transporter" evidence="12">
    <location>
        <begin position="3"/>
        <end position="233"/>
    </location>
</feature>
<dbReference type="Pfam" id="PF08402">
    <property type="entry name" value="TOBE_2"/>
    <property type="match status" value="1"/>
</dbReference>
<dbReference type="SUPFAM" id="SSF50331">
    <property type="entry name" value="MOP-like"/>
    <property type="match status" value="1"/>
</dbReference>
<dbReference type="SMART" id="SM00382">
    <property type="entry name" value="AAA"/>
    <property type="match status" value="1"/>
</dbReference>
<dbReference type="OrthoDB" id="18368at2157"/>
<dbReference type="RefSeq" id="WP_124179717.1">
    <property type="nucleotide sequence ID" value="NZ_REFY01000008.1"/>
</dbReference>
<evidence type="ECO:0000256" key="9">
    <source>
        <dbReference type="ARBA" id="ARBA00041133"/>
    </source>
</evidence>
<comment type="function">
    <text evidence="11">Part of the ABC transporter complex WtpABC involved in molybdate/tungstate import. Responsible for energy coupling to the transport system.</text>
</comment>
<evidence type="ECO:0000256" key="2">
    <source>
        <dbReference type="ARBA" id="ARBA00022448"/>
    </source>
</evidence>
<dbReference type="PROSITE" id="PS50893">
    <property type="entry name" value="ABC_TRANSPORTER_2"/>
    <property type="match status" value="1"/>
</dbReference>
<keyword evidence="14" id="KW-1185">Reference proteome</keyword>
<dbReference type="FunFam" id="3.40.50.300:FF:000425">
    <property type="entry name" value="Probable ABC transporter, ATP-binding subunit"/>
    <property type="match status" value="1"/>
</dbReference>
<dbReference type="SUPFAM" id="SSF52540">
    <property type="entry name" value="P-loop containing nucleoside triphosphate hydrolases"/>
    <property type="match status" value="1"/>
</dbReference>
<comment type="catalytic activity">
    <reaction evidence="10">
        <text>tungstate(in) + ATP + H2O = tungstate(out) + ADP + phosphate + H(+)</text>
        <dbReference type="Rhea" id="RHEA:35027"/>
        <dbReference type="ChEBI" id="CHEBI:15377"/>
        <dbReference type="ChEBI" id="CHEBI:15378"/>
        <dbReference type="ChEBI" id="CHEBI:30616"/>
        <dbReference type="ChEBI" id="CHEBI:43474"/>
        <dbReference type="ChEBI" id="CHEBI:46502"/>
        <dbReference type="ChEBI" id="CHEBI:456216"/>
        <dbReference type="EC" id="7.3.2.6"/>
    </reaction>
</comment>
<comment type="similarity">
    <text evidence="6">Belongs to the ABC transporter superfamily. Sulfate/tungstate importer (TC 3.A.1.6) family.</text>
</comment>
<keyword evidence="4" id="KW-0547">Nucleotide-binding</keyword>
<dbReference type="InterPro" id="IPR017871">
    <property type="entry name" value="ABC_transporter-like_CS"/>
</dbReference>
<dbReference type="InterPro" id="IPR008995">
    <property type="entry name" value="Mo/tungstate-bd_C_term_dom"/>
</dbReference>
<dbReference type="PROSITE" id="PS00211">
    <property type="entry name" value="ABC_TRANSPORTER_1"/>
    <property type="match status" value="1"/>
</dbReference>
<dbReference type="Gene3D" id="3.40.50.300">
    <property type="entry name" value="P-loop containing nucleotide triphosphate hydrolases"/>
    <property type="match status" value="1"/>
</dbReference>
<name>A0A3N6LJP1_9EURY</name>
<dbReference type="Gene3D" id="2.40.50.100">
    <property type="match status" value="1"/>
</dbReference>
<dbReference type="InterPro" id="IPR003439">
    <property type="entry name" value="ABC_transporter-like_ATP-bd"/>
</dbReference>
<comment type="subunit">
    <text evidence="7">The complex is composed of two ATP-binding proteins (WtpC), two transmembrane proteins (WtpB) and a solute-binding protein (WtpA).</text>
</comment>
<evidence type="ECO:0000256" key="4">
    <source>
        <dbReference type="ARBA" id="ARBA00022741"/>
    </source>
</evidence>
<comment type="subcellular location">
    <subcellularLocation>
        <location evidence="1">Cell membrane</location>
        <topology evidence="1">Peripheral membrane protein</topology>
    </subcellularLocation>
</comment>
<dbReference type="InterPro" id="IPR050093">
    <property type="entry name" value="ABC_SmlMolc_Importer"/>
</dbReference>
<comment type="caution">
    <text evidence="13">The sequence shown here is derived from an EMBL/GenBank/DDBJ whole genome shotgun (WGS) entry which is preliminary data.</text>
</comment>
<proteinExistence type="inferred from homology"/>
<evidence type="ECO:0000259" key="12">
    <source>
        <dbReference type="PROSITE" id="PS50893"/>
    </source>
</evidence>
<organism evidence="13 14">
    <name type="scientific">Natrarchaeobius halalkaliphilus</name>
    <dbReference type="NCBI Taxonomy" id="1679091"/>
    <lineage>
        <taxon>Archaea</taxon>
        <taxon>Methanobacteriati</taxon>
        <taxon>Methanobacteriota</taxon>
        <taxon>Stenosarchaea group</taxon>
        <taxon>Halobacteria</taxon>
        <taxon>Halobacteriales</taxon>
        <taxon>Natrialbaceae</taxon>
        <taxon>Natrarchaeobius</taxon>
    </lineage>
</organism>
<keyword evidence="5 13" id="KW-0067">ATP-binding</keyword>
<gene>
    <name evidence="13" type="ORF">EA462_16920</name>
</gene>
<evidence type="ECO:0000256" key="3">
    <source>
        <dbReference type="ARBA" id="ARBA00022505"/>
    </source>
</evidence>
<dbReference type="InterPro" id="IPR003593">
    <property type="entry name" value="AAA+_ATPase"/>
</dbReference>
<dbReference type="GO" id="GO:1901238">
    <property type="term" value="F:ABC-type tungstate transporter activity"/>
    <property type="evidence" value="ECO:0007669"/>
    <property type="project" value="UniProtKB-EC"/>
</dbReference>
<keyword evidence="2" id="KW-0813">Transport</keyword>
<evidence type="ECO:0000313" key="14">
    <source>
        <dbReference type="Proteomes" id="UP000273828"/>
    </source>
</evidence>
<dbReference type="InterPro" id="IPR027417">
    <property type="entry name" value="P-loop_NTPase"/>
</dbReference>
<dbReference type="EC" id="7.3.2.6" evidence="8"/>
<evidence type="ECO:0000256" key="1">
    <source>
        <dbReference type="ARBA" id="ARBA00004202"/>
    </source>
</evidence>
<sequence length="363" mass="38512">MILELENLTHRYGSESAVDGVSFGLESGELVALLGPSGCGKTTIVQAIAGHVRPTSGEVRLRGTAVTDDPPESRTVGLVFQQTTLFPHLTVDENVGYGLAAQGIDRERRADRVGEYLELVGLEERGEAYPAELSGGQQRRVELARALAPQPDVLILDEPLSGLDRALRERMRGEIARIQHETGVTTLCVTHDQEEAMALADRLVVMNDGSLEGVGTPRSLFESPPNPFVASFLGRSNALTGTVVDRGPPTIEVEGATVELDDASRTGSAGDELTCHVRPKDLSLASRGARNSGPSMTGTVTYVADVGRRFDVSLRLESGAELVVEHTGDPPAIGDDRPIVIDPTALTVFDGSSGNDEPTATIA</sequence>
<evidence type="ECO:0000256" key="8">
    <source>
        <dbReference type="ARBA" id="ARBA00039025"/>
    </source>
</evidence>
<dbReference type="EMBL" id="REFY01000008">
    <property type="protein sequence ID" value="RQG86154.1"/>
    <property type="molecule type" value="Genomic_DNA"/>
</dbReference>
<dbReference type="GO" id="GO:0005524">
    <property type="term" value="F:ATP binding"/>
    <property type="evidence" value="ECO:0007669"/>
    <property type="project" value="UniProtKB-KW"/>
</dbReference>
<evidence type="ECO:0000256" key="7">
    <source>
        <dbReference type="ARBA" id="ARBA00038781"/>
    </source>
</evidence>
<evidence type="ECO:0000256" key="6">
    <source>
        <dbReference type="ARBA" id="ARBA00038307"/>
    </source>
</evidence>